<feature type="signal peptide" evidence="1">
    <location>
        <begin position="1"/>
        <end position="31"/>
    </location>
</feature>
<evidence type="ECO:0000313" key="2">
    <source>
        <dbReference type="EMBL" id="MCS2608581.1"/>
    </source>
</evidence>
<proteinExistence type="predicted"/>
<reference evidence="2" key="1">
    <citation type="submission" date="2021-11" db="EMBL/GenBank/DDBJ databases">
        <title>Halomonas sp., isolated from a coastal aquaculture zone in Dongshan Bay.</title>
        <authorList>
            <person name="Lin W."/>
        </authorList>
    </citation>
    <scope>NUCLEOTIDE SEQUENCE</scope>
    <source>
        <strain evidence="2">Yzlin-01</strain>
    </source>
</reference>
<dbReference type="InterPro" id="IPR011990">
    <property type="entry name" value="TPR-like_helical_dom_sf"/>
</dbReference>
<feature type="chain" id="PRO_5046939937" evidence="1">
    <location>
        <begin position="32"/>
        <end position="336"/>
    </location>
</feature>
<dbReference type="PANTHER" id="PTHR11102">
    <property type="entry name" value="SEL-1-LIKE PROTEIN"/>
    <property type="match status" value="1"/>
</dbReference>
<name>A0ABT2EAH2_9GAMM</name>
<organism evidence="2 3">
    <name type="scientific">Halomonas dongshanensis</name>
    <dbReference type="NCBI Taxonomy" id="2890835"/>
    <lineage>
        <taxon>Bacteria</taxon>
        <taxon>Pseudomonadati</taxon>
        <taxon>Pseudomonadota</taxon>
        <taxon>Gammaproteobacteria</taxon>
        <taxon>Oceanospirillales</taxon>
        <taxon>Halomonadaceae</taxon>
        <taxon>Halomonas</taxon>
    </lineage>
</organism>
<sequence>MSEEIKMQTSTLKPLATLALLISMLVSSANAVAFDEDTQAVKNEGMRLYNSYQRSKSEPYLTTAAEAGDVEAMYYLGEVYRLRHMGLTNDAMNWYYQAAQHGEPYAMLRLHSGGACQLGDVCPENGDDWRGAALEETLPKAEDGDSEAMMALYSIYAALGDMGAANHWLLEAAEADNTYAQDWLGRQIIGDQEEYSNDTERFEAAEVWFRRAAEQGYGPSLKNISSVSLHLGRSEEAYEWLVRASNAGLVDARLGIAWCYLDPGRDALCVNEQNTAAGTGILEAMIEEINKTEVQFLLDNVAEPLTGEQREVANEIKAEWLNHKPPLSYFPDKFGF</sequence>
<dbReference type="EMBL" id="JAJISC010000002">
    <property type="protein sequence ID" value="MCS2608581.1"/>
    <property type="molecule type" value="Genomic_DNA"/>
</dbReference>
<comment type="caution">
    <text evidence="2">The sequence shown here is derived from an EMBL/GenBank/DDBJ whole genome shotgun (WGS) entry which is preliminary data.</text>
</comment>
<dbReference type="RefSeq" id="WP_259035091.1">
    <property type="nucleotide sequence ID" value="NZ_JAJISC010000002.1"/>
</dbReference>
<accession>A0ABT2EAH2</accession>
<dbReference type="Gene3D" id="1.25.40.10">
    <property type="entry name" value="Tetratricopeptide repeat domain"/>
    <property type="match status" value="1"/>
</dbReference>
<keyword evidence="1" id="KW-0732">Signal</keyword>
<dbReference type="SUPFAM" id="SSF81901">
    <property type="entry name" value="HCP-like"/>
    <property type="match status" value="2"/>
</dbReference>
<dbReference type="InterPro" id="IPR050767">
    <property type="entry name" value="Sel1_AlgK"/>
</dbReference>
<gene>
    <name evidence="2" type="ORF">LLY24_04505</name>
</gene>
<keyword evidence="3" id="KW-1185">Reference proteome</keyword>
<protein>
    <submittedName>
        <fullName evidence="2">Sel1 repeat family protein</fullName>
    </submittedName>
</protein>
<dbReference type="PANTHER" id="PTHR11102:SF160">
    <property type="entry name" value="ERAD-ASSOCIATED E3 UBIQUITIN-PROTEIN LIGASE COMPONENT HRD3"/>
    <property type="match status" value="1"/>
</dbReference>
<evidence type="ECO:0000313" key="3">
    <source>
        <dbReference type="Proteomes" id="UP001165542"/>
    </source>
</evidence>
<evidence type="ECO:0000256" key="1">
    <source>
        <dbReference type="SAM" id="SignalP"/>
    </source>
</evidence>
<dbReference type="Proteomes" id="UP001165542">
    <property type="component" value="Unassembled WGS sequence"/>
</dbReference>